<evidence type="ECO:0000313" key="2">
    <source>
        <dbReference type="Proteomes" id="UP000002220"/>
    </source>
</evidence>
<dbReference type="KEGG" id="plm:Plim_3540"/>
<dbReference type="Proteomes" id="UP000002220">
    <property type="component" value="Chromosome"/>
</dbReference>
<dbReference type="RefSeq" id="WP_013111784.1">
    <property type="nucleotide sequence ID" value="NC_014148.1"/>
</dbReference>
<dbReference type="OrthoDB" id="214310at2"/>
<organism evidence="1 2">
    <name type="scientific">Planctopirus limnophila (strain ATCC 43296 / DSM 3776 / IFAM 1008 / Mu 290)</name>
    <name type="common">Planctomyces limnophilus</name>
    <dbReference type="NCBI Taxonomy" id="521674"/>
    <lineage>
        <taxon>Bacteria</taxon>
        <taxon>Pseudomonadati</taxon>
        <taxon>Planctomycetota</taxon>
        <taxon>Planctomycetia</taxon>
        <taxon>Planctomycetales</taxon>
        <taxon>Planctomycetaceae</taxon>
        <taxon>Planctopirus</taxon>
    </lineage>
</organism>
<dbReference type="SUPFAM" id="SSF52091">
    <property type="entry name" value="SpoIIaa-like"/>
    <property type="match status" value="1"/>
</dbReference>
<keyword evidence="2" id="KW-1185">Reference proteome</keyword>
<dbReference type="InterPro" id="IPR036513">
    <property type="entry name" value="STAS_dom_sf"/>
</dbReference>
<evidence type="ECO:0000313" key="1">
    <source>
        <dbReference type="EMBL" id="ADG69353.1"/>
    </source>
</evidence>
<dbReference type="AlphaFoldDB" id="D5SV67"/>
<reference evidence="1 2" key="1">
    <citation type="journal article" date="2010" name="Stand. Genomic Sci.">
        <title>Complete genome sequence of Planctomyces limnophilus type strain (Mu 290).</title>
        <authorList>
            <person name="Labutti K."/>
            <person name="Sikorski J."/>
            <person name="Schneider S."/>
            <person name="Nolan M."/>
            <person name="Lucas S."/>
            <person name="Glavina Del Rio T."/>
            <person name="Tice H."/>
            <person name="Cheng J.F."/>
            <person name="Goodwin L."/>
            <person name="Pitluck S."/>
            <person name="Liolios K."/>
            <person name="Ivanova N."/>
            <person name="Mavromatis K."/>
            <person name="Mikhailova N."/>
            <person name="Pati A."/>
            <person name="Chen A."/>
            <person name="Palaniappan K."/>
            <person name="Land M."/>
            <person name="Hauser L."/>
            <person name="Chang Y.J."/>
            <person name="Jeffries C.D."/>
            <person name="Tindall B.J."/>
            <person name="Rohde M."/>
            <person name="Goker M."/>
            <person name="Woyke T."/>
            <person name="Bristow J."/>
            <person name="Eisen J.A."/>
            <person name="Markowitz V."/>
            <person name="Hugenholtz P."/>
            <person name="Kyrpides N.C."/>
            <person name="Klenk H.P."/>
            <person name="Lapidus A."/>
        </authorList>
    </citation>
    <scope>NUCLEOTIDE SEQUENCE [LARGE SCALE GENOMIC DNA]</scope>
    <source>
        <strain evidence="2">ATCC 43296 / DSM 3776 / IFAM 1008 / 290</strain>
    </source>
</reference>
<evidence type="ECO:0008006" key="3">
    <source>
        <dbReference type="Google" id="ProtNLM"/>
    </source>
</evidence>
<name>D5SV67_PLAL2</name>
<protein>
    <recommendedName>
        <fullName evidence="3">STAS domain-containing protein</fullName>
    </recommendedName>
</protein>
<dbReference type="HOGENOM" id="CLU_1684956_0_0_0"/>
<dbReference type="EMBL" id="CP001744">
    <property type="protein sequence ID" value="ADG69353.1"/>
    <property type="molecule type" value="Genomic_DNA"/>
</dbReference>
<dbReference type="Gene3D" id="3.30.750.24">
    <property type="entry name" value="STAS domain"/>
    <property type="match status" value="1"/>
</dbReference>
<dbReference type="eggNOG" id="ENOG503498R">
    <property type="taxonomic scope" value="Bacteria"/>
</dbReference>
<sequence length="156" mass="18234">MIARSNDRLHKAINVTEDATMKVERFFKRMRIEPHAGHTLLHIGDMEIWDGADLALLREGLTQIIERDRDRDIAVDMTFVKYIPSGFFGMLFDWFEKRKVQFYLLNPQPNVQSMLWFRQFFEPCAAGLWRLEPKGLRTLPVMDDAEISLSTLEAMG</sequence>
<accession>D5SV67</accession>
<dbReference type="STRING" id="521674.Plim_3540"/>
<proteinExistence type="predicted"/>
<gene>
    <name evidence="1" type="ordered locus">Plim_3540</name>
</gene>